<evidence type="ECO:0000256" key="2">
    <source>
        <dbReference type="ARBA" id="ARBA00004429"/>
    </source>
</evidence>
<evidence type="ECO:0000259" key="23">
    <source>
        <dbReference type="PROSITE" id="PS50894"/>
    </source>
</evidence>
<keyword evidence="25" id="KW-1185">Reference proteome</keyword>
<evidence type="ECO:0000256" key="7">
    <source>
        <dbReference type="ARBA" id="ARBA00022679"/>
    </source>
</evidence>
<feature type="coiled-coil region" evidence="17">
    <location>
        <begin position="254"/>
        <end position="291"/>
    </location>
</feature>
<dbReference type="RefSeq" id="WP_090485641.1">
    <property type="nucleotide sequence ID" value="NZ_FOUO01000009.1"/>
</dbReference>
<dbReference type="InterPro" id="IPR036641">
    <property type="entry name" value="HPT_dom_sf"/>
</dbReference>
<accession>A0A1I4RS15</accession>
<feature type="domain" description="Histidine kinase" evidence="20">
    <location>
        <begin position="298"/>
        <end position="519"/>
    </location>
</feature>
<dbReference type="PROSITE" id="PS50894">
    <property type="entry name" value="HPT"/>
    <property type="match status" value="1"/>
</dbReference>
<dbReference type="PANTHER" id="PTHR45339">
    <property type="entry name" value="HYBRID SIGNAL TRANSDUCTION HISTIDINE KINASE J"/>
    <property type="match status" value="1"/>
</dbReference>
<evidence type="ECO:0000256" key="9">
    <source>
        <dbReference type="ARBA" id="ARBA00022741"/>
    </source>
</evidence>
<dbReference type="EC" id="2.7.13.3" evidence="3"/>
<dbReference type="InterPro" id="IPR005467">
    <property type="entry name" value="His_kinase_dom"/>
</dbReference>
<keyword evidence="10 24" id="KW-0418">Kinase</keyword>
<dbReference type="Gene3D" id="1.20.120.160">
    <property type="entry name" value="HPT domain"/>
    <property type="match status" value="1"/>
</dbReference>
<evidence type="ECO:0000256" key="4">
    <source>
        <dbReference type="ARBA" id="ARBA00022475"/>
    </source>
</evidence>
<dbReference type="InterPro" id="IPR003594">
    <property type="entry name" value="HATPase_dom"/>
</dbReference>
<keyword evidence="13" id="KW-0902">Two-component regulatory system</keyword>
<keyword evidence="14 19" id="KW-0472">Membrane</keyword>
<organism evidence="24 25">
    <name type="scientific">Ectothiorhodospira mobilis</name>
    <dbReference type="NCBI Taxonomy" id="195064"/>
    <lineage>
        <taxon>Bacteria</taxon>
        <taxon>Pseudomonadati</taxon>
        <taxon>Pseudomonadota</taxon>
        <taxon>Gammaproteobacteria</taxon>
        <taxon>Chromatiales</taxon>
        <taxon>Ectothiorhodospiraceae</taxon>
        <taxon>Ectothiorhodospira</taxon>
    </lineage>
</organism>
<dbReference type="SMART" id="SM00388">
    <property type="entry name" value="HisKA"/>
    <property type="match status" value="1"/>
</dbReference>
<name>A0A1I4RS15_ECTMO</name>
<dbReference type="AlphaFoldDB" id="A0A1I4RS15"/>
<dbReference type="InterPro" id="IPR036890">
    <property type="entry name" value="HATPase_C_sf"/>
</dbReference>
<proteinExistence type="predicted"/>
<dbReference type="STRING" id="195064.SAMN05421721_10955"/>
<dbReference type="PROSITE" id="PS50885">
    <property type="entry name" value="HAMP"/>
    <property type="match status" value="1"/>
</dbReference>
<keyword evidence="6 16" id="KW-0597">Phosphoprotein</keyword>
<evidence type="ECO:0000256" key="11">
    <source>
        <dbReference type="ARBA" id="ARBA00022840"/>
    </source>
</evidence>
<dbReference type="Gene3D" id="1.10.287.130">
    <property type="match status" value="1"/>
</dbReference>
<dbReference type="InterPro" id="IPR004358">
    <property type="entry name" value="Sig_transdc_His_kin-like_C"/>
</dbReference>
<dbReference type="OrthoDB" id="5563233at2"/>
<dbReference type="CDD" id="cd00088">
    <property type="entry name" value="HPT"/>
    <property type="match status" value="1"/>
</dbReference>
<dbReference type="PROSITE" id="PS50110">
    <property type="entry name" value="RESPONSE_REGULATORY"/>
    <property type="match status" value="1"/>
</dbReference>
<reference evidence="24 25" key="1">
    <citation type="submission" date="2016-10" db="EMBL/GenBank/DDBJ databases">
        <authorList>
            <person name="de Groot N.N."/>
        </authorList>
    </citation>
    <scope>NUCLEOTIDE SEQUENCE [LARGE SCALE GENOMIC DNA]</scope>
    <source>
        <strain evidence="24 25">DSM 4180</strain>
    </source>
</reference>
<dbReference type="SUPFAM" id="SSF47384">
    <property type="entry name" value="Homodimeric domain of signal transducing histidine kinase"/>
    <property type="match status" value="1"/>
</dbReference>
<evidence type="ECO:0000256" key="10">
    <source>
        <dbReference type="ARBA" id="ARBA00022777"/>
    </source>
</evidence>
<dbReference type="Proteomes" id="UP000199556">
    <property type="component" value="Unassembled WGS sequence"/>
</dbReference>
<dbReference type="EMBL" id="FOUO01000009">
    <property type="protein sequence ID" value="SFM54959.1"/>
    <property type="molecule type" value="Genomic_DNA"/>
</dbReference>
<dbReference type="CDD" id="cd06225">
    <property type="entry name" value="HAMP"/>
    <property type="match status" value="1"/>
</dbReference>
<keyword evidence="8 19" id="KW-0812">Transmembrane</keyword>
<dbReference type="SUPFAM" id="SSF55874">
    <property type="entry name" value="ATPase domain of HSP90 chaperone/DNA topoisomerase II/histidine kinase"/>
    <property type="match status" value="1"/>
</dbReference>
<keyword evidence="12 19" id="KW-1133">Transmembrane helix</keyword>
<dbReference type="PROSITE" id="PS50109">
    <property type="entry name" value="HIS_KIN"/>
    <property type="match status" value="1"/>
</dbReference>
<dbReference type="Gene3D" id="3.30.565.10">
    <property type="entry name" value="Histidine kinase-like ATPase, C-terminal domain"/>
    <property type="match status" value="1"/>
</dbReference>
<dbReference type="Gene3D" id="3.40.50.2300">
    <property type="match status" value="1"/>
</dbReference>
<dbReference type="InterPro" id="IPR001789">
    <property type="entry name" value="Sig_transdc_resp-reg_receiver"/>
</dbReference>
<evidence type="ECO:0000256" key="17">
    <source>
        <dbReference type="SAM" id="Coils"/>
    </source>
</evidence>
<sequence>MQGRIRYRILALALLPTLAVAMALTIYWTGVKVRELEAQMMERGHMLVAFLAPAAEYGVISGNRQYLEAVTSKARAQPDVVEVIIRDRGGRPVYTHRQELQEPDGENALLPWVATHLFDAEVRHFRERITLTALDEYDLPLPEPMEGVLAEDPRLLGSVSVSLTSQPTLVHQIRWVLQSLALILVIVLLTWLLVLRWSLHLSRPLEGIAATVRHIGRGDLSARSRVRVSGELGLLQRGINAMAESIERSQRSMAERVNQATRSLQEKLAEIDEKNRALTRARAEADLANRRKSQFLASISHELRTPLTAIRGYIELLRQRSDLDEQVRTWIAVIDESSQDTLKLVNDLLDISRIESGNLPLEKAAFDLEQLVAEVARLCRQGGAHQAVDVIVYMDPDIPQRLVSDAMRIKQVLTNLLSNAVKFTRNGRVIVRIGIRPFAPALLLEMEVQDFGPGIPEDQRESIFEPFYQVNREGSRSGSGAGLGLSITRGLLQALQGEIHVESRPEEGSTFHLNLPVAPDDTPPRPVSPPAVAMVYLLMDDAEALEVCSTCLRSLGIPHRACDSLEGLFQALDQGPEGALALLWPCHSAPGLETLLRTQGHRIPRLMLAAFSHLPEDLTTALRRQGAVLMPPMISSRTLEAQLHQTQQRLAGTPPAVAEAPADDPPGIDGWRILIADDNAVNRHLLKTFVRRAGGVVEEAENGREAVMRYLEEPCDAVLMDVHMPVQNGPQALQAIREEDPGAFVIALTADARPEFRESLLAMGFDQVLAKPITQVQLRSAIRSTPHANGPGAPKDAAGGPLHEPQQAVQAAGGCPELAEELRRLLLKDLRAAHDQLQRQDLPLEELVEWAHRLKGAARYCAVPSLERSAAALEQSLRAGEEDVEGLRADLHTQVQRLLRAWDTEVSRS</sequence>
<dbReference type="CDD" id="cd00082">
    <property type="entry name" value="HisKA"/>
    <property type="match status" value="1"/>
</dbReference>
<protein>
    <recommendedName>
        <fullName evidence="3">histidine kinase</fullName>
        <ecNumber evidence="3">2.7.13.3</ecNumber>
    </recommendedName>
</protein>
<dbReference type="SMART" id="SM00448">
    <property type="entry name" value="REC"/>
    <property type="match status" value="1"/>
</dbReference>
<dbReference type="GO" id="GO:0005524">
    <property type="term" value="F:ATP binding"/>
    <property type="evidence" value="ECO:0007669"/>
    <property type="project" value="UniProtKB-KW"/>
</dbReference>
<dbReference type="FunFam" id="3.30.565.10:FF:000010">
    <property type="entry name" value="Sensor histidine kinase RcsC"/>
    <property type="match status" value="1"/>
</dbReference>
<dbReference type="SUPFAM" id="SSF52172">
    <property type="entry name" value="CheY-like"/>
    <property type="match status" value="1"/>
</dbReference>
<dbReference type="InterPro" id="IPR011006">
    <property type="entry name" value="CheY-like_superfamily"/>
</dbReference>
<dbReference type="CDD" id="cd16922">
    <property type="entry name" value="HATPase_EvgS-ArcB-TorS-like"/>
    <property type="match status" value="1"/>
</dbReference>
<evidence type="ECO:0000313" key="25">
    <source>
        <dbReference type="Proteomes" id="UP000199556"/>
    </source>
</evidence>
<feature type="domain" description="HAMP" evidence="22">
    <location>
        <begin position="199"/>
        <end position="251"/>
    </location>
</feature>
<dbReference type="InterPro" id="IPR036097">
    <property type="entry name" value="HisK_dim/P_sf"/>
</dbReference>
<evidence type="ECO:0000256" key="19">
    <source>
        <dbReference type="SAM" id="Phobius"/>
    </source>
</evidence>
<evidence type="ECO:0000313" key="24">
    <source>
        <dbReference type="EMBL" id="SFM54959.1"/>
    </source>
</evidence>
<feature type="domain" description="HPt" evidence="23">
    <location>
        <begin position="811"/>
        <end position="902"/>
    </location>
</feature>
<evidence type="ECO:0000256" key="13">
    <source>
        <dbReference type="ARBA" id="ARBA00023012"/>
    </source>
</evidence>
<evidence type="ECO:0000256" key="5">
    <source>
        <dbReference type="ARBA" id="ARBA00022519"/>
    </source>
</evidence>
<feature type="modified residue" description="4-aspartylphosphate" evidence="16">
    <location>
        <position position="721"/>
    </location>
</feature>
<dbReference type="InterPro" id="IPR008207">
    <property type="entry name" value="Sig_transdc_His_kin_Hpt_dom"/>
</dbReference>
<keyword evidence="4" id="KW-1003">Cell membrane</keyword>
<dbReference type="InterPro" id="IPR003661">
    <property type="entry name" value="HisK_dim/P_dom"/>
</dbReference>
<comment type="catalytic activity">
    <reaction evidence="1">
        <text>ATP + protein L-histidine = ADP + protein N-phospho-L-histidine.</text>
        <dbReference type="EC" id="2.7.13.3"/>
    </reaction>
</comment>
<dbReference type="GO" id="GO:0005886">
    <property type="term" value="C:plasma membrane"/>
    <property type="evidence" value="ECO:0007669"/>
    <property type="project" value="UniProtKB-SubCell"/>
</dbReference>
<evidence type="ECO:0000259" key="22">
    <source>
        <dbReference type="PROSITE" id="PS50885"/>
    </source>
</evidence>
<keyword evidence="9" id="KW-0547">Nucleotide-binding</keyword>
<feature type="transmembrane region" description="Helical" evidence="19">
    <location>
        <begin position="175"/>
        <end position="195"/>
    </location>
</feature>
<evidence type="ECO:0000256" key="8">
    <source>
        <dbReference type="ARBA" id="ARBA00022692"/>
    </source>
</evidence>
<evidence type="ECO:0000256" key="16">
    <source>
        <dbReference type="PROSITE-ProRule" id="PRU00169"/>
    </source>
</evidence>
<dbReference type="Pfam" id="PF01627">
    <property type="entry name" value="Hpt"/>
    <property type="match status" value="1"/>
</dbReference>
<dbReference type="Pfam" id="PF09984">
    <property type="entry name" value="sCache_4"/>
    <property type="match status" value="1"/>
</dbReference>
<dbReference type="SUPFAM" id="SSF158472">
    <property type="entry name" value="HAMP domain-like"/>
    <property type="match status" value="1"/>
</dbReference>
<comment type="subcellular location">
    <subcellularLocation>
        <location evidence="2">Cell inner membrane</location>
        <topology evidence="2">Multi-pass membrane protein</topology>
    </subcellularLocation>
</comment>
<dbReference type="PANTHER" id="PTHR45339:SF1">
    <property type="entry name" value="HYBRID SIGNAL TRANSDUCTION HISTIDINE KINASE J"/>
    <property type="match status" value="1"/>
</dbReference>
<evidence type="ECO:0000256" key="1">
    <source>
        <dbReference type="ARBA" id="ARBA00000085"/>
    </source>
</evidence>
<dbReference type="InterPro" id="IPR019247">
    <property type="entry name" value="Histidine_kinase_BarA_N"/>
</dbReference>
<evidence type="ECO:0000256" key="18">
    <source>
        <dbReference type="SAM" id="MobiDB-lite"/>
    </source>
</evidence>
<evidence type="ECO:0000259" key="21">
    <source>
        <dbReference type="PROSITE" id="PS50110"/>
    </source>
</evidence>
<evidence type="ECO:0000256" key="6">
    <source>
        <dbReference type="ARBA" id="ARBA00022553"/>
    </source>
</evidence>
<dbReference type="PRINTS" id="PR00344">
    <property type="entry name" value="BCTRLSENSOR"/>
</dbReference>
<evidence type="ECO:0000256" key="3">
    <source>
        <dbReference type="ARBA" id="ARBA00012438"/>
    </source>
</evidence>
<dbReference type="Pfam" id="PF00512">
    <property type="entry name" value="HisKA"/>
    <property type="match status" value="1"/>
</dbReference>
<evidence type="ECO:0000259" key="20">
    <source>
        <dbReference type="PROSITE" id="PS50109"/>
    </source>
</evidence>
<keyword evidence="17" id="KW-0175">Coiled coil</keyword>
<feature type="region of interest" description="Disordered" evidence="18">
    <location>
        <begin position="784"/>
        <end position="805"/>
    </location>
</feature>
<dbReference type="GO" id="GO:0000155">
    <property type="term" value="F:phosphorelay sensor kinase activity"/>
    <property type="evidence" value="ECO:0007669"/>
    <property type="project" value="InterPro"/>
</dbReference>
<dbReference type="CDD" id="cd17546">
    <property type="entry name" value="REC_hyHK_CKI1_RcsC-like"/>
    <property type="match status" value="1"/>
</dbReference>
<evidence type="ECO:0000256" key="15">
    <source>
        <dbReference type="PROSITE-ProRule" id="PRU00110"/>
    </source>
</evidence>
<dbReference type="SUPFAM" id="SSF47226">
    <property type="entry name" value="Histidine-containing phosphotransfer domain, HPT domain"/>
    <property type="match status" value="1"/>
</dbReference>
<gene>
    <name evidence="24" type="ORF">SAMN05421721_10955</name>
</gene>
<evidence type="ECO:0000256" key="12">
    <source>
        <dbReference type="ARBA" id="ARBA00022989"/>
    </source>
</evidence>
<dbReference type="Pfam" id="PF00672">
    <property type="entry name" value="HAMP"/>
    <property type="match status" value="1"/>
</dbReference>
<keyword evidence="5" id="KW-0997">Cell inner membrane</keyword>
<dbReference type="SMART" id="SM00387">
    <property type="entry name" value="HATPase_c"/>
    <property type="match status" value="1"/>
</dbReference>
<keyword evidence="7" id="KW-0808">Transferase</keyword>
<feature type="modified residue" description="Phosphohistidine" evidence="15">
    <location>
        <position position="852"/>
    </location>
</feature>
<dbReference type="Gene3D" id="6.10.340.10">
    <property type="match status" value="1"/>
</dbReference>
<keyword evidence="11" id="KW-0067">ATP-binding</keyword>
<dbReference type="InterPro" id="IPR003660">
    <property type="entry name" value="HAMP_dom"/>
</dbReference>
<feature type="compositionally biased region" description="Low complexity" evidence="18">
    <location>
        <begin position="788"/>
        <end position="801"/>
    </location>
</feature>
<dbReference type="FunFam" id="1.10.287.130:FF:000001">
    <property type="entry name" value="Two-component sensor histidine kinase"/>
    <property type="match status" value="1"/>
</dbReference>
<dbReference type="Pfam" id="PF00072">
    <property type="entry name" value="Response_reg"/>
    <property type="match status" value="1"/>
</dbReference>
<evidence type="ECO:0000256" key="14">
    <source>
        <dbReference type="ARBA" id="ARBA00023136"/>
    </source>
</evidence>
<feature type="domain" description="Response regulatory" evidence="21">
    <location>
        <begin position="672"/>
        <end position="786"/>
    </location>
</feature>
<dbReference type="SMART" id="SM00304">
    <property type="entry name" value="HAMP"/>
    <property type="match status" value="1"/>
</dbReference>
<dbReference type="Pfam" id="PF02518">
    <property type="entry name" value="HATPase_c"/>
    <property type="match status" value="1"/>
</dbReference>